<dbReference type="Gene3D" id="2.10.25.10">
    <property type="entry name" value="Laminin"/>
    <property type="match status" value="6"/>
</dbReference>
<keyword evidence="3" id="KW-0677">Repeat</keyword>
<evidence type="ECO:0000256" key="4">
    <source>
        <dbReference type="ARBA" id="ARBA00023157"/>
    </source>
</evidence>
<evidence type="ECO:0000256" key="1">
    <source>
        <dbReference type="ARBA" id="ARBA00022536"/>
    </source>
</evidence>
<dbReference type="EMBL" id="MNPL01020664">
    <property type="protein sequence ID" value="OQR69512.1"/>
    <property type="molecule type" value="Genomic_DNA"/>
</dbReference>
<evidence type="ECO:0000259" key="9">
    <source>
        <dbReference type="PROSITE" id="PS50026"/>
    </source>
</evidence>
<evidence type="ECO:0000256" key="8">
    <source>
        <dbReference type="SAM" id="SignalP"/>
    </source>
</evidence>
<dbReference type="AlphaFoldDB" id="A0A1V9X8A0"/>
<feature type="signal peptide" evidence="8">
    <location>
        <begin position="1"/>
        <end position="22"/>
    </location>
</feature>
<accession>A0A1V9X8A0</accession>
<evidence type="ECO:0000256" key="7">
    <source>
        <dbReference type="SAM" id="Phobius"/>
    </source>
</evidence>
<dbReference type="PROSITE" id="PS00010">
    <property type="entry name" value="ASX_HYDROXYL"/>
    <property type="match status" value="5"/>
</dbReference>
<dbReference type="InterPro" id="IPR011042">
    <property type="entry name" value="6-blade_b-propeller_TolB-like"/>
</dbReference>
<dbReference type="PANTHER" id="PTHR24039">
    <property type="entry name" value="FIBRILLIN-RELATED"/>
    <property type="match status" value="1"/>
</dbReference>
<dbReference type="SMART" id="SM00179">
    <property type="entry name" value="EGF_CA"/>
    <property type="match status" value="6"/>
</dbReference>
<feature type="transmembrane region" description="Helical" evidence="7">
    <location>
        <begin position="736"/>
        <end position="760"/>
    </location>
</feature>
<feature type="domain" description="EGF-like" evidence="9">
    <location>
        <begin position="106"/>
        <end position="149"/>
    </location>
</feature>
<evidence type="ECO:0000256" key="3">
    <source>
        <dbReference type="ARBA" id="ARBA00022737"/>
    </source>
</evidence>
<evidence type="ECO:0000256" key="6">
    <source>
        <dbReference type="PROSITE-ProRule" id="PRU00124"/>
    </source>
</evidence>
<feature type="domain" description="EGF-like" evidence="9">
    <location>
        <begin position="380"/>
        <end position="420"/>
    </location>
</feature>
<dbReference type="PROSITE" id="PS50068">
    <property type="entry name" value="LDLRA_2"/>
    <property type="match status" value="1"/>
</dbReference>
<dbReference type="PROSITE" id="PS50026">
    <property type="entry name" value="EGF_3"/>
    <property type="match status" value="5"/>
</dbReference>
<dbReference type="Proteomes" id="UP000192247">
    <property type="component" value="Unassembled WGS sequence"/>
</dbReference>
<dbReference type="Gene3D" id="2.120.10.30">
    <property type="entry name" value="TolB, C-terminal domain"/>
    <property type="match status" value="1"/>
</dbReference>
<dbReference type="InterPro" id="IPR049883">
    <property type="entry name" value="NOTCH1_EGF-like"/>
</dbReference>
<dbReference type="InterPro" id="IPR001881">
    <property type="entry name" value="EGF-like_Ca-bd_dom"/>
</dbReference>
<dbReference type="InterPro" id="IPR000742">
    <property type="entry name" value="EGF"/>
</dbReference>
<dbReference type="InterPro" id="IPR002172">
    <property type="entry name" value="LDrepeatLR_classA_rpt"/>
</dbReference>
<keyword evidence="1 5" id="KW-0245">EGF-like domain</keyword>
<keyword evidence="7" id="KW-0472">Membrane</keyword>
<proteinExistence type="predicted"/>
<evidence type="ECO:0000256" key="5">
    <source>
        <dbReference type="PROSITE-ProRule" id="PRU00076"/>
    </source>
</evidence>
<sequence>MMGFRVVLLLLALAIGTGPVTGTGRCMRHQVDCLGFFTTCIRPSDICDKYTDCRSRIDEDFCECFTDHDCSAGRECVNQFPVLGKKCVEKLKCKDGMRIQGTSCIDVDECSEGNHTCAKDQFCVNTIGSFECRCSAPGMAFNKSTKQCDDIDECLQQSLCESPGVCTNSRGSYTCTCPEHFIRITKPAKGGYRCLEKDYCQNITCTPPLVCQNDANGGATCVCPDAAYEMRNGSCVDVDECQGPNLCQRVVGGAECINHDGWYSCNCSAALSTTGKTTRRANVDVNVCGWRSSSCVNTCGSQQQCVKGVCLCAPGYVFGNDSKTCEDVDECASGQNDCPEWLTCENKVGGFICVCPAGYRQTALRPVNVTSAYDADGCVDVDECAEGLHTCPFRCRNTPGSYECVCKAGYTSDASKRLCLPLGASSELLVSMSGGFYLAKMDFVTGQLEFERAPLRCDVRASAVFAFHQTQNQVYFVDEDRTSIYRVPLNDSCTRIVSAREEISALELDWIYGKVYWTDSEGVMVSELNGDYVKAVLGFDGLVTNTVVNPFNGWFLFVHEGHLWRVGLDGTHMSRLFEGLNVTSLAFDVEESNIAVQTDADLLLCPEDATDAGGCTRLDFGGNASLTLVDMFVDFAVLEDPAGALILVSRNGKHVLRLTEQNSTFRSLRGRVLHAMKQPAGGHKCHMQCSHLCVNSPSVIRYACLCPDNVKGGEGGACTTFISHKLQQVDPRVGSVSVVVLAIGVVLAMLGIACMLYGMFARYSASSRRPSESDVSPIIGETQLSALGDSYEGRMEQHLNKHPTSPYVIYSRENPMYRQPC</sequence>
<comment type="caution">
    <text evidence="5">Lacks conserved residue(s) required for the propagation of feature annotation.</text>
</comment>
<dbReference type="SMART" id="SM00181">
    <property type="entry name" value="EGF"/>
    <property type="match status" value="8"/>
</dbReference>
<protein>
    <recommendedName>
        <fullName evidence="9">EGF-like domain-containing protein</fullName>
    </recommendedName>
</protein>
<feature type="domain" description="EGF-like" evidence="9">
    <location>
        <begin position="237"/>
        <end position="279"/>
    </location>
</feature>
<evidence type="ECO:0000313" key="11">
    <source>
        <dbReference type="Proteomes" id="UP000192247"/>
    </source>
</evidence>
<dbReference type="OrthoDB" id="6495613at2759"/>
<organism evidence="10 11">
    <name type="scientific">Tropilaelaps mercedesae</name>
    <dbReference type="NCBI Taxonomy" id="418985"/>
    <lineage>
        <taxon>Eukaryota</taxon>
        <taxon>Metazoa</taxon>
        <taxon>Ecdysozoa</taxon>
        <taxon>Arthropoda</taxon>
        <taxon>Chelicerata</taxon>
        <taxon>Arachnida</taxon>
        <taxon>Acari</taxon>
        <taxon>Parasitiformes</taxon>
        <taxon>Mesostigmata</taxon>
        <taxon>Gamasina</taxon>
        <taxon>Dermanyssoidea</taxon>
        <taxon>Laelapidae</taxon>
        <taxon>Tropilaelaps</taxon>
    </lineage>
</organism>
<dbReference type="PANTHER" id="PTHR24039:SF58">
    <property type="entry name" value="EGF-LIKE DOMAIN-CONTAINING PROTEIN"/>
    <property type="match status" value="1"/>
</dbReference>
<dbReference type="InterPro" id="IPR009030">
    <property type="entry name" value="Growth_fac_rcpt_cys_sf"/>
</dbReference>
<evidence type="ECO:0000256" key="2">
    <source>
        <dbReference type="ARBA" id="ARBA00022729"/>
    </source>
</evidence>
<feature type="domain" description="EGF-like" evidence="9">
    <location>
        <begin position="327"/>
        <end position="362"/>
    </location>
</feature>
<feature type="domain" description="EGF-like" evidence="9">
    <location>
        <begin position="150"/>
        <end position="195"/>
    </location>
</feature>
<dbReference type="SUPFAM" id="SSF57184">
    <property type="entry name" value="Growth factor receptor domain"/>
    <property type="match status" value="1"/>
</dbReference>
<keyword evidence="7" id="KW-1133">Transmembrane helix</keyword>
<dbReference type="InterPro" id="IPR000152">
    <property type="entry name" value="EGF-type_Asp/Asn_hydroxyl_site"/>
</dbReference>
<name>A0A1V9X8A0_9ACAR</name>
<dbReference type="GO" id="GO:0005509">
    <property type="term" value="F:calcium ion binding"/>
    <property type="evidence" value="ECO:0007669"/>
    <property type="project" value="InterPro"/>
</dbReference>
<reference evidence="10 11" key="1">
    <citation type="journal article" date="2017" name="Gigascience">
        <title>Draft genome of the honey bee ectoparasitic mite, Tropilaelaps mercedesae, is shaped by the parasitic life history.</title>
        <authorList>
            <person name="Dong X."/>
            <person name="Armstrong S.D."/>
            <person name="Xia D."/>
            <person name="Makepeace B.L."/>
            <person name="Darby A.C."/>
            <person name="Kadowaki T."/>
        </authorList>
    </citation>
    <scope>NUCLEOTIDE SEQUENCE [LARGE SCALE GENOMIC DNA]</scope>
    <source>
        <strain evidence="10">Wuxi-XJTLU</strain>
    </source>
</reference>
<dbReference type="PROSITE" id="PS01186">
    <property type="entry name" value="EGF_2"/>
    <property type="match status" value="1"/>
</dbReference>
<feature type="disulfide bond" evidence="6">
    <location>
        <begin position="47"/>
        <end position="62"/>
    </location>
</feature>
<dbReference type="Pfam" id="PF07645">
    <property type="entry name" value="EGF_CA"/>
    <property type="match status" value="5"/>
</dbReference>
<dbReference type="InParanoid" id="A0A1V9X8A0"/>
<gene>
    <name evidence="10" type="ORF">BIW11_12208</name>
</gene>
<comment type="caution">
    <text evidence="10">The sequence shown here is derived from an EMBL/GenBank/DDBJ whole genome shotgun (WGS) entry which is preliminary data.</text>
</comment>
<dbReference type="FunFam" id="2.10.25.10:FF:000038">
    <property type="entry name" value="Fibrillin 2"/>
    <property type="match status" value="4"/>
</dbReference>
<dbReference type="STRING" id="418985.A0A1V9X8A0"/>
<feature type="chain" id="PRO_5013343037" description="EGF-like domain-containing protein" evidence="8">
    <location>
        <begin position="23"/>
        <end position="821"/>
    </location>
</feature>
<dbReference type="CDD" id="cd00054">
    <property type="entry name" value="EGF_CA"/>
    <property type="match status" value="3"/>
</dbReference>
<dbReference type="PROSITE" id="PS01187">
    <property type="entry name" value="EGF_CA"/>
    <property type="match status" value="3"/>
</dbReference>
<keyword evidence="7" id="KW-0812">Transmembrane</keyword>
<dbReference type="InterPro" id="IPR018097">
    <property type="entry name" value="EGF_Ca-bd_CS"/>
</dbReference>
<keyword evidence="4 6" id="KW-1015">Disulfide bond</keyword>
<keyword evidence="2 8" id="KW-0732">Signal</keyword>
<dbReference type="SUPFAM" id="SSF63825">
    <property type="entry name" value="YWTD domain"/>
    <property type="match status" value="1"/>
</dbReference>
<dbReference type="SUPFAM" id="SSF57196">
    <property type="entry name" value="EGF/Laminin"/>
    <property type="match status" value="2"/>
</dbReference>
<evidence type="ECO:0000313" key="10">
    <source>
        <dbReference type="EMBL" id="OQR69512.1"/>
    </source>
</evidence>
<keyword evidence="11" id="KW-1185">Reference proteome</keyword>